<sequence length="316" mass="36857">MAGKKDLERLRRRRRRKQRIIRATVHLFVWLGMAVLYYVGFSVFFDTPFEYQMKHSTDRLRREYEALSARYDSLSTVLGNLSERDRNVFRILFESEPYDFDSEHEQRQSSTYEKIVGRSTRQLKRELRERVNEMERQLETLNASYLELQARIDTAGRRCDNIPSIQPVINKQLTLLTASYGMRIHPFYKTLQSHQGVDYTIPEGSRVFATADGVVRDAAQRNSTQGQTVVIDHGNGYETSYSHLSKINVRKGQTVRRGDIIALSGDTGLSLAPHLHYEVRLDGMRVDPIHYFFMELTPTEYQRLMRIAQTGMQSFD</sequence>
<protein>
    <submittedName>
        <fullName evidence="4">M23 family metallopeptidase</fullName>
    </submittedName>
</protein>
<evidence type="ECO:0000256" key="2">
    <source>
        <dbReference type="SAM" id="Phobius"/>
    </source>
</evidence>
<dbReference type="CDD" id="cd12797">
    <property type="entry name" value="M23_peptidase"/>
    <property type="match status" value="1"/>
</dbReference>
<dbReference type="InterPro" id="IPR011055">
    <property type="entry name" value="Dup_hybrid_motif"/>
</dbReference>
<dbReference type="EMBL" id="VVXK01000023">
    <property type="protein sequence ID" value="KAA2366786.1"/>
    <property type="molecule type" value="Genomic_DNA"/>
</dbReference>
<evidence type="ECO:0000313" key="4">
    <source>
        <dbReference type="EMBL" id="KAA2366786.1"/>
    </source>
</evidence>
<reference evidence="4 5" key="1">
    <citation type="journal article" date="2019" name="Nat. Med.">
        <title>A library of human gut bacterial isolates paired with longitudinal multiomics data enables mechanistic microbiome research.</title>
        <authorList>
            <person name="Poyet M."/>
            <person name="Groussin M."/>
            <person name="Gibbons S.M."/>
            <person name="Avila-Pacheco J."/>
            <person name="Jiang X."/>
            <person name="Kearney S.M."/>
            <person name="Perrotta A.R."/>
            <person name="Berdy B."/>
            <person name="Zhao S."/>
            <person name="Lieberman T.D."/>
            <person name="Swanson P.K."/>
            <person name="Smith M."/>
            <person name="Roesemann S."/>
            <person name="Alexander J.E."/>
            <person name="Rich S.A."/>
            <person name="Livny J."/>
            <person name="Vlamakis H."/>
            <person name="Clish C."/>
            <person name="Bullock K."/>
            <person name="Deik A."/>
            <person name="Scott J."/>
            <person name="Pierce K.A."/>
            <person name="Xavier R.J."/>
            <person name="Alm E.J."/>
        </authorList>
    </citation>
    <scope>NUCLEOTIDE SEQUENCE [LARGE SCALE GENOMIC DNA]</scope>
    <source>
        <strain evidence="4 5">BIOML-A2</strain>
    </source>
</reference>
<accession>A0A5B3G027</accession>
<dbReference type="InterPro" id="IPR050570">
    <property type="entry name" value="Cell_wall_metabolism_enzyme"/>
</dbReference>
<feature type="domain" description="M23ase beta-sheet core" evidence="3">
    <location>
        <begin position="193"/>
        <end position="288"/>
    </location>
</feature>
<keyword evidence="2" id="KW-1133">Transmembrane helix</keyword>
<gene>
    <name evidence="4" type="ORF">F2Y13_12940</name>
</gene>
<dbReference type="GO" id="GO:0004222">
    <property type="term" value="F:metalloendopeptidase activity"/>
    <property type="evidence" value="ECO:0007669"/>
    <property type="project" value="TreeGrafter"/>
</dbReference>
<evidence type="ECO:0000256" key="1">
    <source>
        <dbReference type="SAM" id="Coils"/>
    </source>
</evidence>
<dbReference type="InterPro" id="IPR016047">
    <property type="entry name" value="M23ase_b-sheet_dom"/>
</dbReference>
<dbReference type="RefSeq" id="WP_022061567.1">
    <property type="nucleotide sequence ID" value="NZ_CAUATG010000006.1"/>
</dbReference>
<keyword evidence="2" id="KW-0472">Membrane</keyword>
<feature type="transmembrane region" description="Helical" evidence="2">
    <location>
        <begin position="20"/>
        <end position="45"/>
    </location>
</feature>
<name>A0A5B3G027_9BACT</name>
<proteinExistence type="predicted"/>
<dbReference type="Pfam" id="PF01551">
    <property type="entry name" value="Peptidase_M23"/>
    <property type="match status" value="1"/>
</dbReference>
<feature type="coiled-coil region" evidence="1">
    <location>
        <begin position="117"/>
        <end position="158"/>
    </location>
</feature>
<dbReference type="Gene3D" id="2.70.70.10">
    <property type="entry name" value="Glucose Permease (Domain IIA)"/>
    <property type="match status" value="1"/>
</dbReference>
<comment type="caution">
    <text evidence="4">The sequence shown here is derived from an EMBL/GenBank/DDBJ whole genome shotgun (WGS) entry which is preliminary data.</text>
</comment>
<dbReference type="PANTHER" id="PTHR21666">
    <property type="entry name" value="PEPTIDASE-RELATED"/>
    <property type="match status" value="1"/>
</dbReference>
<evidence type="ECO:0000259" key="3">
    <source>
        <dbReference type="Pfam" id="PF01551"/>
    </source>
</evidence>
<keyword evidence="1" id="KW-0175">Coiled coil</keyword>
<evidence type="ECO:0000313" key="5">
    <source>
        <dbReference type="Proteomes" id="UP000323567"/>
    </source>
</evidence>
<organism evidence="4 5">
    <name type="scientific">Alistipes shahii</name>
    <dbReference type="NCBI Taxonomy" id="328814"/>
    <lineage>
        <taxon>Bacteria</taxon>
        <taxon>Pseudomonadati</taxon>
        <taxon>Bacteroidota</taxon>
        <taxon>Bacteroidia</taxon>
        <taxon>Bacteroidales</taxon>
        <taxon>Rikenellaceae</taxon>
        <taxon>Alistipes</taxon>
    </lineage>
</organism>
<dbReference type="SUPFAM" id="SSF51261">
    <property type="entry name" value="Duplicated hybrid motif"/>
    <property type="match status" value="1"/>
</dbReference>
<keyword evidence="2" id="KW-0812">Transmembrane</keyword>
<dbReference type="PANTHER" id="PTHR21666:SF286">
    <property type="entry name" value="LIPOPROTEIN NLPD"/>
    <property type="match status" value="1"/>
</dbReference>
<dbReference type="AlphaFoldDB" id="A0A5B3G027"/>
<dbReference type="Proteomes" id="UP000323567">
    <property type="component" value="Unassembled WGS sequence"/>
</dbReference>